<dbReference type="EC" id="1.-.-.-" evidence="1"/>
<name>A0ABW7MPI3_9FLAO</name>
<evidence type="ECO:0000313" key="2">
    <source>
        <dbReference type="Proteomes" id="UP001610104"/>
    </source>
</evidence>
<organism evidence="1 2">
    <name type="scientific">Gaetbulibacter aquiaggeris</name>
    <dbReference type="NCBI Taxonomy" id="1735373"/>
    <lineage>
        <taxon>Bacteria</taxon>
        <taxon>Pseudomonadati</taxon>
        <taxon>Bacteroidota</taxon>
        <taxon>Flavobacteriia</taxon>
        <taxon>Flavobacteriales</taxon>
        <taxon>Flavobacteriaceae</taxon>
        <taxon>Gaetbulibacter</taxon>
    </lineage>
</organism>
<keyword evidence="1" id="KW-0560">Oxidoreductase</keyword>
<comment type="caution">
    <text evidence="1">The sequence shown here is derived from an EMBL/GenBank/DDBJ whole genome shotgun (WGS) entry which is preliminary data.</text>
</comment>
<keyword evidence="2" id="KW-1185">Reference proteome</keyword>
<dbReference type="EMBL" id="JBAWKC010000002">
    <property type="protein sequence ID" value="MFH6768731.1"/>
    <property type="molecule type" value="Genomic_DNA"/>
</dbReference>
<reference evidence="1 2" key="1">
    <citation type="submission" date="2024-02" db="EMBL/GenBank/DDBJ databases">
        <title>A Gaetbulibacter species isolated from tidal flats and genomic insights of their niches.</title>
        <authorList>
            <person name="Ye Y."/>
        </authorList>
    </citation>
    <scope>NUCLEOTIDE SEQUENCE [LARGE SCALE GENOMIC DNA]</scope>
    <source>
        <strain evidence="1 2">KEM-8</strain>
    </source>
</reference>
<evidence type="ECO:0000313" key="1">
    <source>
        <dbReference type="EMBL" id="MFH6768731.1"/>
    </source>
</evidence>
<dbReference type="InterPro" id="IPR027056">
    <property type="entry name" value="Gluconate_2DH_su3"/>
</dbReference>
<accession>A0ABW7MPI3</accession>
<sequence>MDRRDSLKSMILGSMAVGLTLESCVNTTAPEIIEDKLWKYTYGRTPKEAVFDQELMLEQFFEENELQTIKTLANLILPPNEHGNIEQAGVVDFIEFMVKDVPEFQVKIRGGLMWLNNTCNSKFNNSFINCTEEQQKTVLDSIAFPDMEADEQVQEIQFFSLMRNLVLTGYFTSEVGIKELNYKGNMPNVWDGVPQEVLNDHGLSYDAEWLTKCMDPNNRDEVAQWDDDGNLIT</sequence>
<dbReference type="Proteomes" id="UP001610104">
    <property type="component" value="Unassembled WGS sequence"/>
</dbReference>
<dbReference type="RefSeq" id="WP_395437981.1">
    <property type="nucleotide sequence ID" value="NZ_JBAWKC010000002.1"/>
</dbReference>
<dbReference type="Pfam" id="PF13618">
    <property type="entry name" value="Gluconate_2-dh3"/>
    <property type="match status" value="1"/>
</dbReference>
<gene>
    <name evidence="1" type="ORF">V8G56_08290</name>
</gene>
<protein>
    <submittedName>
        <fullName evidence="1">Gluconate 2-dehydrogenase subunit 3 family protein</fullName>
        <ecNumber evidence="1">1.-.-.-</ecNumber>
    </submittedName>
</protein>
<proteinExistence type="predicted"/>
<dbReference type="GO" id="GO:0016491">
    <property type="term" value="F:oxidoreductase activity"/>
    <property type="evidence" value="ECO:0007669"/>
    <property type="project" value="UniProtKB-KW"/>
</dbReference>